<evidence type="ECO:0000313" key="2">
    <source>
        <dbReference type="EMBL" id="NKC04647.1"/>
    </source>
</evidence>
<reference evidence="2 3" key="1">
    <citation type="submission" date="2020-03" db="EMBL/GenBank/DDBJ databases">
        <title>Whole genome sequencing of clinical and environmental type strains of Ochrobactrum.</title>
        <authorList>
            <person name="Dharne M."/>
        </authorList>
    </citation>
    <scope>NUCLEOTIDE SEQUENCE [LARGE SCALE GENOMIC DNA]</scope>
    <source>
        <strain evidence="2 3">CIP 109452</strain>
    </source>
</reference>
<keyword evidence="1" id="KW-1133">Transmembrane helix</keyword>
<evidence type="ECO:0000256" key="1">
    <source>
        <dbReference type="SAM" id="Phobius"/>
    </source>
</evidence>
<name>A0ABX1DNW7_9HYPH</name>
<keyword evidence="3" id="KW-1185">Reference proteome</keyword>
<evidence type="ECO:0000313" key="3">
    <source>
        <dbReference type="Proteomes" id="UP000704467"/>
    </source>
</evidence>
<keyword evidence="1" id="KW-0472">Membrane</keyword>
<dbReference type="Proteomes" id="UP000704467">
    <property type="component" value="Unassembled WGS sequence"/>
</dbReference>
<feature type="transmembrane region" description="Helical" evidence="1">
    <location>
        <begin position="51"/>
        <end position="74"/>
    </location>
</feature>
<protein>
    <submittedName>
        <fullName evidence="2">Uncharacterized protein</fullName>
    </submittedName>
</protein>
<proteinExistence type="predicted"/>
<accession>A0ABX1DNW7</accession>
<dbReference type="EMBL" id="JAAVLN010000002">
    <property type="protein sequence ID" value="NKC04647.1"/>
    <property type="molecule type" value="Genomic_DNA"/>
</dbReference>
<gene>
    <name evidence="2" type="ORF">HED55_19790</name>
</gene>
<keyword evidence="1" id="KW-0812">Transmembrane</keyword>
<comment type="caution">
    <text evidence="2">The sequence shown here is derived from an EMBL/GenBank/DDBJ whole genome shotgun (WGS) entry which is preliminary data.</text>
</comment>
<organism evidence="2 3">
    <name type="scientific">Brucella haematophila</name>
    <dbReference type="NCBI Taxonomy" id="419474"/>
    <lineage>
        <taxon>Bacteria</taxon>
        <taxon>Pseudomonadati</taxon>
        <taxon>Pseudomonadota</taxon>
        <taxon>Alphaproteobacteria</taxon>
        <taxon>Hyphomicrobiales</taxon>
        <taxon>Brucellaceae</taxon>
        <taxon>Brucella/Ochrobactrum group</taxon>
        <taxon>Brucella</taxon>
    </lineage>
</organism>
<feature type="transmembrane region" description="Helical" evidence="1">
    <location>
        <begin position="23"/>
        <end position="45"/>
    </location>
</feature>
<sequence length="79" mass="8087">MKPLSLAANLARYAALKVVCKDVAMIGCLPPLILLILGAGIGALIGGSTDAVYGGLVGLVIGLVGMVVLVWILMKARNR</sequence>